<dbReference type="EMBL" id="FNCY01000008">
    <property type="protein sequence ID" value="SDH74108.1"/>
    <property type="molecule type" value="Genomic_DNA"/>
</dbReference>
<dbReference type="SUPFAM" id="SSF88659">
    <property type="entry name" value="Sigma3 and sigma4 domains of RNA polymerase sigma factors"/>
    <property type="match status" value="1"/>
</dbReference>
<comment type="similarity">
    <text evidence="1">Belongs to the sigma-70 factor family. ECF subfamily.</text>
</comment>
<dbReference type="PANTHER" id="PTHR43133">
    <property type="entry name" value="RNA POLYMERASE ECF-TYPE SIGMA FACTO"/>
    <property type="match status" value="1"/>
</dbReference>
<feature type="domain" description="RNA polymerase sigma-70 region 2" evidence="5">
    <location>
        <begin position="33"/>
        <end position="85"/>
    </location>
</feature>
<dbReference type="InterPro" id="IPR013324">
    <property type="entry name" value="RNA_pol_sigma_r3/r4-like"/>
</dbReference>
<dbReference type="InterPro" id="IPR007627">
    <property type="entry name" value="RNA_pol_sigma70_r2"/>
</dbReference>
<dbReference type="NCBIfam" id="TIGR02937">
    <property type="entry name" value="sigma70-ECF"/>
    <property type="match status" value="1"/>
</dbReference>
<dbReference type="SUPFAM" id="SSF88946">
    <property type="entry name" value="Sigma2 domain of RNA polymerase sigma factors"/>
    <property type="match status" value="1"/>
</dbReference>
<organism evidence="7 8">
    <name type="scientific">Propionivibrio dicarboxylicus</name>
    <dbReference type="NCBI Taxonomy" id="83767"/>
    <lineage>
        <taxon>Bacteria</taxon>
        <taxon>Pseudomonadati</taxon>
        <taxon>Pseudomonadota</taxon>
        <taxon>Betaproteobacteria</taxon>
        <taxon>Rhodocyclales</taxon>
        <taxon>Rhodocyclaceae</taxon>
        <taxon>Propionivibrio</taxon>
    </lineage>
</organism>
<dbReference type="Proteomes" id="UP000198607">
    <property type="component" value="Unassembled WGS sequence"/>
</dbReference>
<evidence type="ECO:0000256" key="3">
    <source>
        <dbReference type="ARBA" id="ARBA00023082"/>
    </source>
</evidence>
<dbReference type="GO" id="GO:0003677">
    <property type="term" value="F:DNA binding"/>
    <property type="evidence" value="ECO:0007669"/>
    <property type="project" value="InterPro"/>
</dbReference>
<gene>
    <name evidence="7" type="ORF">SAMN05660652_02211</name>
</gene>
<protein>
    <submittedName>
        <fullName evidence="7">RNA polymerase sigma factor, sigma-70 family</fullName>
    </submittedName>
</protein>
<evidence type="ECO:0000313" key="8">
    <source>
        <dbReference type="Proteomes" id="UP000198607"/>
    </source>
</evidence>
<dbReference type="InterPro" id="IPR036388">
    <property type="entry name" value="WH-like_DNA-bd_sf"/>
</dbReference>
<evidence type="ECO:0000313" key="7">
    <source>
        <dbReference type="EMBL" id="SDH74108.1"/>
    </source>
</evidence>
<evidence type="ECO:0000256" key="2">
    <source>
        <dbReference type="ARBA" id="ARBA00023015"/>
    </source>
</evidence>
<sequence length="183" mass="20668">MAVTGIERDNLIYAAQTGDPLAITRLLAVCKADARRYAYKHCQASDVDDAVQESLMVVSRKVKALKVAAAFSSWLFTVIKRECRKLERMMFRHDPLDEEVVEQQLASRSDNELRMDLAAALESLPAHYLEVVLLRDFEELTIEEIATRLGEQTGAIKSRLHRARELVREYMLGSSSISSLGVR</sequence>
<dbReference type="RefSeq" id="WP_091937559.1">
    <property type="nucleotide sequence ID" value="NZ_FNCY01000008.1"/>
</dbReference>
<evidence type="ECO:0000259" key="5">
    <source>
        <dbReference type="Pfam" id="PF04542"/>
    </source>
</evidence>
<dbReference type="STRING" id="83767.SAMN05660652_02211"/>
<dbReference type="Pfam" id="PF04542">
    <property type="entry name" value="Sigma70_r2"/>
    <property type="match status" value="1"/>
</dbReference>
<keyword evidence="2" id="KW-0805">Transcription regulation</keyword>
<dbReference type="InterPro" id="IPR013249">
    <property type="entry name" value="RNA_pol_sigma70_r4_t2"/>
</dbReference>
<name>A0A1G8EW53_9RHOO</name>
<dbReference type="CDD" id="cd06171">
    <property type="entry name" value="Sigma70_r4"/>
    <property type="match status" value="1"/>
</dbReference>
<accession>A0A1G8EW53</accession>
<dbReference type="Gene3D" id="1.10.10.10">
    <property type="entry name" value="Winged helix-like DNA-binding domain superfamily/Winged helix DNA-binding domain"/>
    <property type="match status" value="1"/>
</dbReference>
<dbReference type="PANTHER" id="PTHR43133:SF51">
    <property type="entry name" value="RNA POLYMERASE SIGMA FACTOR"/>
    <property type="match status" value="1"/>
</dbReference>
<keyword evidence="3" id="KW-0731">Sigma factor</keyword>
<evidence type="ECO:0000259" key="6">
    <source>
        <dbReference type="Pfam" id="PF08281"/>
    </source>
</evidence>
<evidence type="ECO:0000256" key="1">
    <source>
        <dbReference type="ARBA" id="ARBA00010641"/>
    </source>
</evidence>
<dbReference type="InterPro" id="IPR039425">
    <property type="entry name" value="RNA_pol_sigma-70-like"/>
</dbReference>
<keyword evidence="8" id="KW-1185">Reference proteome</keyword>
<reference evidence="7 8" key="1">
    <citation type="submission" date="2016-10" db="EMBL/GenBank/DDBJ databases">
        <authorList>
            <person name="de Groot N.N."/>
        </authorList>
    </citation>
    <scope>NUCLEOTIDE SEQUENCE [LARGE SCALE GENOMIC DNA]</scope>
    <source>
        <strain evidence="7 8">DSM 5885</strain>
    </source>
</reference>
<proteinExistence type="inferred from homology"/>
<dbReference type="Pfam" id="PF08281">
    <property type="entry name" value="Sigma70_r4_2"/>
    <property type="match status" value="1"/>
</dbReference>
<feature type="domain" description="RNA polymerase sigma factor 70 region 4 type 2" evidence="6">
    <location>
        <begin position="115"/>
        <end position="165"/>
    </location>
</feature>
<dbReference type="Gene3D" id="1.10.1740.10">
    <property type="match status" value="1"/>
</dbReference>
<evidence type="ECO:0000256" key="4">
    <source>
        <dbReference type="ARBA" id="ARBA00023163"/>
    </source>
</evidence>
<dbReference type="InterPro" id="IPR014284">
    <property type="entry name" value="RNA_pol_sigma-70_dom"/>
</dbReference>
<dbReference type="GO" id="GO:0016987">
    <property type="term" value="F:sigma factor activity"/>
    <property type="evidence" value="ECO:0007669"/>
    <property type="project" value="UniProtKB-KW"/>
</dbReference>
<dbReference type="GO" id="GO:0006352">
    <property type="term" value="P:DNA-templated transcription initiation"/>
    <property type="evidence" value="ECO:0007669"/>
    <property type="project" value="InterPro"/>
</dbReference>
<dbReference type="OrthoDB" id="9803470at2"/>
<keyword evidence="4" id="KW-0804">Transcription</keyword>
<dbReference type="InterPro" id="IPR013325">
    <property type="entry name" value="RNA_pol_sigma_r2"/>
</dbReference>
<dbReference type="AlphaFoldDB" id="A0A1G8EW53"/>